<proteinExistence type="predicted"/>
<sequence length="98" mass="11011">MRGLAAACVCVYVSLPASSNAPFVRIHNHTRRCTNLVDVLRRGVYDPITSWPTPNERPIVVQWMDASYYREAADTAQCSLCQCVQSSTMVCCVNKTRR</sequence>
<name>A0A2M4DF26_ANODA</name>
<protein>
    <submittedName>
        <fullName evidence="1">Putative secreted protein</fullName>
    </submittedName>
</protein>
<organism evidence="1">
    <name type="scientific">Anopheles darlingi</name>
    <name type="common">Mosquito</name>
    <dbReference type="NCBI Taxonomy" id="43151"/>
    <lineage>
        <taxon>Eukaryota</taxon>
        <taxon>Metazoa</taxon>
        <taxon>Ecdysozoa</taxon>
        <taxon>Arthropoda</taxon>
        <taxon>Hexapoda</taxon>
        <taxon>Insecta</taxon>
        <taxon>Pterygota</taxon>
        <taxon>Neoptera</taxon>
        <taxon>Endopterygota</taxon>
        <taxon>Diptera</taxon>
        <taxon>Nematocera</taxon>
        <taxon>Culicoidea</taxon>
        <taxon>Culicidae</taxon>
        <taxon>Anophelinae</taxon>
        <taxon>Anopheles</taxon>
    </lineage>
</organism>
<evidence type="ECO:0000313" key="1">
    <source>
        <dbReference type="EMBL" id="MBW75778.1"/>
    </source>
</evidence>
<dbReference type="AlphaFoldDB" id="A0A2M4DF26"/>
<reference evidence="1" key="1">
    <citation type="submission" date="2018-01" db="EMBL/GenBank/DDBJ databases">
        <title>An insight into the sialome of Amazonian anophelines.</title>
        <authorList>
            <person name="Ribeiro J.M."/>
            <person name="Scarpassa V."/>
            <person name="Calvo E."/>
        </authorList>
    </citation>
    <scope>NUCLEOTIDE SEQUENCE</scope>
</reference>
<accession>A0A2M4DF26</accession>
<dbReference type="EMBL" id="GGFL01011600">
    <property type="protein sequence ID" value="MBW75778.1"/>
    <property type="molecule type" value="Transcribed_RNA"/>
</dbReference>